<dbReference type="GO" id="GO:0009401">
    <property type="term" value="P:phosphoenolpyruvate-dependent sugar phosphotransferase system"/>
    <property type="evidence" value="ECO:0007669"/>
    <property type="project" value="UniProtKB-KW"/>
</dbReference>
<dbReference type="InterPro" id="IPR016152">
    <property type="entry name" value="PTrfase/Anion_transptr"/>
</dbReference>
<keyword evidence="6" id="KW-0598">Phosphotransferase system</keyword>
<dbReference type="PANTHER" id="PTHR47738:SF2">
    <property type="entry name" value="PTS SYSTEM FRUCTOSE-LIKE EIIA COMPONENT"/>
    <property type="match status" value="1"/>
</dbReference>
<keyword evidence="4" id="KW-0762">Sugar transport</keyword>
<reference evidence="8 9" key="1">
    <citation type="submission" date="2016-10" db="EMBL/GenBank/DDBJ databases">
        <authorList>
            <person name="de Groot N.N."/>
        </authorList>
    </citation>
    <scope>NUCLEOTIDE SEQUENCE [LARGE SCALE GENOMIC DNA]</scope>
    <source>
        <strain evidence="8 9">DSM 27630</strain>
    </source>
</reference>
<evidence type="ECO:0000256" key="4">
    <source>
        <dbReference type="ARBA" id="ARBA00022597"/>
    </source>
</evidence>
<evidence type="ECO:0000256" key="5">
    <source>
        <dbReference type="ARBA" id="ARBA00022679"/>
    </source>
</evidence>
<dbReference type="PROSITE" id="PS51094">
    <property type="entry name" value="PTS_EIIA_TYPE_2"/>
    <property type="match status" value="1"/>
</dbReference>
<protein>
    <submittedName>
        <fullName evidence="8">PTS system IIA component, Fru family</fullName>
    </submittedName>
</protein>
<keyword evidence="2" id="KW-0813">Transport</keyword>
<dbReference type="GO" id="GO:0016020">
    <property type="term" value="C:membrane"/>
    <property type="evidence" value="ECO:0007669"/>
    <property type="project" value="InterPro"/>
</dbReference>
<dbReference type="AlphaFoldDB" id="A0A1I3AZ07"/>
<comment type="subcellular location">
    <subcellularLocation>
        <location evidence="1">Cytoplasm</location>
    </subcellularLocation>
</comment>
<dbReference type="SUPFAM" id="SSF55804">
    <property type="entry name" value="Phoshotransferase/anion transport protein"/>
    <property type="match status" value="1"/>
</dbReference>
<keyword evidence="5" id="KW-0808">Transferase</keyword>
<dbReference type="GO" id="GO:0005737">
    <property type="term" value="C:cytoplasm"/>
    <property type="evidence" value="ECO:0007669"/>
    <property type="project" value="UniProtKB-SubCell"/>
</dbReference>
<evidence type="ECO:0000313" key="8">
    <source>
        <dbReference type="EMBL" id="SFH55264.1"/>
    </source>
</evidence>
<keyword evidence="3" id="KW-0597">Phosphoprotein</keyword>
<dbReference type="InterPro" id="IPR051541">
    <property type="entry name" value="PTS_SugarTrans_NitroReg"/>
</dbReference>
<dbReference type="InterPro" id="IPR004715">
    <property type="entry name" value="PTS_IIA_fruc"/>
</dbReference>
<dbReference type="FunFam" id="3.40.930.10:FF:000009">
    <property type="entry name" value="PTS system, fructose specific IIABC component"/>
    <property type="match status" value="1"/>
</dbReference>
<sequence length="148" mass="16789">MSEIKIKKENIILNLEANNKQEVILELASRLEKNGYILNLEEFVHQVINREEQISTGIGKNIAIPHGKSSFVKESTICAAKLNKPIKWSSMDGEPVEIVFLLAIKGSDEGDKHLRILADLAEKLMDDLYVKKIKATNDFEQFYSALQF</sequence>
<evidence type="ECO:0000256" key="2">
    <source>
        <dbReference type="ARBA" id="ARBA00022448"/>
    </source>
</evidence>
<gene>
    <name evidence="8" type="ORF">SAMN04489868_102141</name>
</gene>
<dbReference type="Pfam" id="PF00359">
    <property type="entry name" value="PTS_EIIA_2"/>
    <property type="match status" value="1"/>
</dbReference>
<evidence type="ECO:0000256" key="1">
    <source>
        <dbReference type="ARBA" id="ARBA00004496"/>
    </source>
</evidence>
<dbReference type="CDD" id="cd00211">
    <property type="entry name" value="PTS_IIA_fru"/>
    <property type="match status" value="1"/>
</dbReference>
<dbReference type="NCBIfam" id="TIGR00848">
    <property type="entry name" value="fruA"/>
    <property type="match status" value="1"/>
</dbReference>
<dbReference type="Proteomes" id="UP000198668">
    <property type="component" value="Unassembled WGS sequence"/>
</dbReference>
<evidence type="ECO:0000256" key="6">
    <source>
        <dbReference type="ARBA" id="ARBA00022683"/>
    </source>
</evidence>
<evidence type="ECO:0000256" key="3">
    <source>
        <dbReference type="ARBA" id="ARBA00022553"/>
    </source>
</evidence>
<proteinExistence type="predicted"/>
<keyword evidence="9" id="KW-1185">Reference proteome</keyword>
<dbReference type="OrthoDB" id="95460at2"/>
<dbReference type="EMBL" id="FOQE01000002">
    <property type="protein sequence ID" value="SFH55264.1"/>
    <property type="molecule type" value="Genomic_DNA"/>
</dbReference>
<dbReference type="InterPro" id="IPR002178">
    <property type="entry name" value="PTS_EIIA_type-2_dom"/>
</dbReference>
<feature type="domain" description="PTS EIIA type-2" evidence="7">
    <location>
        <begin position="4"/>
        <end position="148"/>
    </location>
</feature>
<dbReference type="RefSeq" id="WP_092090997.1">
    <property type="nucleotide sequence ID" value="NZ_FOQE01000002.1"/>
</dbReference>
<name>A0A1I3AZ07_9LACT</name>
<dbReference type="PROSITE" id="PS00372">
    <property type="entry name" value="PTS_EIIA_TYPE_2_HIS"/>
    <property type="match status" value="1"/>
</dbReference>
<accession>A0A1I3AZ07</accession>
<dbReference type="GO" id="GO:0008982">
    <property type="term" value="F:protein-N(PI)-phosphohistidine-sugar phosphotransferase activity"/>
    <property type="evidence" value="ECO:0007669"/>
    <property type="project" value="InterPro"/>
</dbReference>
<dbReference type="Gene3D" id="3.40.930.10">
    <property type="entry name" value="Mannitol-specific EII, Chain A"/>
    <property type="match status" value="1"/>
</dbReference>
<evidence type="ECO:0000259" key="7">
    <source>
        <dbReference type="PROSITE" id="PS51094"/>
    </source>
</evidence>
<dbReference type="PANTHER" id="PTHR47738">
    <property type="entry name" value="PTS SYSTEM FRUCTOSE-LIKE EIIA COMPONENT-RELATED"/>
    <property type="match status" value="1"/>
</dbReference>
<evidence type="ECO:0000313" key="9">
    <source>
        <dbReference type="Proteomes" id="UP000198668"/>
    </source>
</evidence>
<organism evidence="8 9">
    <name type="scientific">Pisciglobus halotolerans</name>
    <dbReference type="NCBI Taxonomy" id="745365"/>
    <lineage>
        <taxon>Bacteria</taxon>
        <taxon>Bacillati</taxon>
        <taxon>Bacillota</taxon>
        <taxon>Bacilli</taxon>
        <taxon>Lactobacillales</taxon>
        <taxon>Carnobacteriaceae</taxon>
    </lineage>
</organism>